<dbReference type="InterPro" id="IPR028098">
    <property type="entry name" value="Glyco_trans_4-like_N"/>
</dbReference>
<gene>
    <name evidence="4" type="ORF">BJY28_001860</name>
</gene>
<dbReference type="AlphaFoldDB" id="A0A852XG51"/>
<accession>A0A852XG51</accession>
<dbReference type="Gene3D" id="3.40.50.2000">
    <property type="entry name" value="Glycogen Phosphorylase B"/>
    <property type="match status" value="2"/>
</dbReference>
<keyword evidence="1" id="KW-0328">Glycosyltransferase</keyword>
<dbReference type="PANTHER" id="PTHR12526:SF510">
    <property type="entry name" value="D-INOSITOL 3-PHOSPHATE GLYCOSYLTRANSFERASE"/>
    <property type="match status" value="1"/>
</dbReference>
<dbReference type="SUPFAM" id="SSF53756">
    <property type="entry name" value="UDP-Glycosyltransferase/glycogen phosphorylase"/>
    <property type="match status" value="1"/>
</dbReference>
<evidence type="ECO:0000259" key="3">
    <source>
        <dbReference type="Pfam" id="PF13579"/>
    </source>
</evidence>
<feature type="domain" description="Glycosyltransferase subfamily 4-like N-terminal" evidence="3">
    <location>
        <begin position="55"/>
        <end position="156"/>
    </location>
</feature>
<protein>
    <submittedName>
        <fullName evidence="4">Glycosyltransferase involved in cell wall biosynthesis</fullName>
    </submittedName>
</protein>
<dbReference type="Pfam" id="PF13692">
    <property type="entry name" value="Glyco_trans_1_4"/>
    <property type="match status" value="1"/>
</dbReference>
<keyword evidence="5" id="KW-1185">Reference proteome</keyword>
<keyword evidence="2 4" id="KW-0808">Transferase</keyword>
<dbReference type="GO" id="GO:0016757">
    <property type="term" value="F:glycosyltransferase activity"/>
    <property type="evidence" value="ECO:0007669"/>
    <property type="project" value="UniProtKB-KW"/>
</dbReference>
<dbReference type="CDD" id="cd03801">
    <property type="entry name" value="GT4_PimA-like"/>
    <property type="match status" value="1"/>
</dbReference>
<comment type="caution">
    <text evidence="4">The sequence shown here is derived from an EMBL/GenBank/DDBJ whole genome shotgun (WGS) entry which is preliminary data.</text>
</comment>
<sequence>MRRVLHVTDCYSTGVGRAVDTIVGLSPEHEHHLLWAGEDDPAGKGFASTTALPGSSLARLRAVRAAVRATGADIVHAHSSRAGVYARAVPAGAPVVYQPHAYKLLDPRLPRAARTAVAAVERALGGRTDRVVVLSEQEARLAARLSPGAGRTVLPNVPSLASPGVRAPQPDGPRRRRVVMSGRVSPQKDPGWLAETAERLRERDPAVEVRWLGSADDPELTARLERAGVSVSGWLPADALVAELTAAGVYLHSAAYEGFPISVLDAAWCDAPVLAREIPAFAGTGLLTVADPAAAADRVLEVLAGGAVRERALQGARDLLREMNPQVQRQRLAEIYA</sequence>
<dbReference type="Proteomes" id="UP000592181">
    <property type="component" value="Unassembled WGS sequence"/>
</dbReference>
<evidence type="ECO:0000256" key="1">
    <source>
        <dbReference type="ARBA" id="ARBA00022676"/>
    </source>
</evidence>
<organism evidence="4 5">
    <name type="scientific">Janibacter alkaliphilus</name>
    <dbReference type="NCBI Taxonomy" id="1069963"/>
    <lineage>
        <taxon>Bacteria</taxon>
        <taxon>Bacillati</taxon>
        <taxon>Actinomycetota</taxon>
        <taxon>Actinomycetes</taxon>
        <taxon>Micrococcales</taxon>
        <taxon>Intrasporangiaceae</taxon>
        <taxon>Janibacter</taxon>
    </lineage>
</organism>
<dbReference type="Pfam" id="PF13579">
    <property type="entry name" value="Glyco_trans_4_4"/>
    <property type="match status" value="1"/>
</dbReference>
<evidence type="ECO:0000256" key="2">
    <source>
        <dbReference type="ARBA" id="ARBA00022679"/>
    </source>
</evidence>
<dbReference type="PANTHER" id="PTHR12526">
    <property type="entry name" value="GLYCOSYLTRANSFERASE"/>
    <property type="match status" value="1"/>
</dbReference>
<proteinExistence type="predicted"/>
<evidence type="ECO:0000313" key="4">
    <source>
        <dbReference type="EMBL" id="NYG37391.1"/>
    </source>
</evidence>
<dbReference type="RefSeq" id="WP_179462759.1">
    <property type="nucleotide sequence ID" value="NZ_JACBZX010000001.1"/>
</dbReference>
<evidence type="ECO:0000313" key="5">
    <source>
        <dbReference type="Proteomes" id="UP000592181"/>
    </source>
</evidence>
<name>A0A852XG51_9MICO</name>
<dbReference type="EMBL" id="JACBZX010000001">
    <property type="protein sequence ID" value="NYG37391.1"/>
    <property type="molecule type" value="Genomic_DNA"/>
</dbReference>
<reference evidence="4 5" key="1">
    <citation type="submission" date="2020-07" db="EMBL/GenBank/DDBJ databases">
        <title>Sequencing the genomes of 1000 actinobacteria strains.</title>
        <authorList>
            <person name="Klenk H.-P."/>
        </authorList>
    </citation>
    <scope>NUCLEOTIDE SEQUENCE [LARGE SCALE GENOMIC DNA]</scope>
    <source>
        <strain evidence="4 5">DSM 24723</strain>
    </source>
</reference>